<dbReference type="AlphaFoldDB" id="A0A931FKU4"/>
<gene>
    <name evidence="1" type="ORF">I2I01_21825</name>
</gene>
<dbReference type="RefSeq" id="WP_196288648.1">
    <property type="nucleotide sequence ID" value="NZ_JADQDP010000007.1"/>
</dbReference>
<name>A0A931FKU4_9BACT</name>
<organism evidence="1 2">
    <name type="scientific">Hymenobacter properus</name>
    <dbReference type="NCBI Taxonomy" id="2791026"/>
    <lineage>
        <taxon>Bacteria</taxon>
        <taxon>Pseudomonadati</taxon>
        <taxon>Bacteroidota</taxon>
        <taxon>Cytophagia</taxon>
        <taxon>Cytophagales</taxon>
        <taxon>Hymenobacteraceae</taxon>
        <taxon>Hymenobacter</taxon>
    </lineage>
</organism>
<evidence type="ECO:0000313" key="1">
    <source>
        <dbReference type="EMBL" id="MBF9144297.1"/>
    </source>
</evidence>
<keyword evidence="2" id="KW-1185">Reference proteome</keyword>
<dbReference type="Proteomes" id="UP000645610">
    <property type="component" value="Unassembled WGS sequence"/>
</dbReference>
<dbReference type="EMBL" id="JADQDP010000007">
    <property type="protein sequence ID" value="MBF9144297.1"/>
    <property type="molecule type" value="Genomic_DNA"/>
</dbReference>
<proteinExistence type="predicted"/>
<evidence type="ECO:0000313" key="2">
    <source>
        <dbReference type="Proteomes" id="UP000645610"/>
    </source>
</evidence>
<comment type="caution">
    <text evidence="1">The sequence shown here is derived from an EMBL/GenBank/DDBJ whole genome shotgun (WGS) entry which is preliminary data.</text>
</comment>
<sequence>MQPQSFWPSKSGTSHNGPLKLLEKQAELLSTYDSSLEGRVTTAYSDGDDKITVALYILNHKIRGYNYRLISFEQKVGEEYPVTLRVHYNTTSPEVGTASNAAEFEKLLAKTLADNSTKNILDYLLNMGNIMHDYREDLE</sequence>
<protein>
    <submittedName>
        <fullName evidence="1">Uncharacterized protein</fullName>
    </submittedName>
</protein>
<accession>A0A931FKU4</accession>
<reference evidence="1 2" key="1">
    <citation type="submission" date="2020-11" db="EMBL/GenBank/DDBJ databases">
        <authorList>
            <person name="Kim M.K."/>
        </authorList>
    </citation>
    <scope>NUCLEOTIDE SEQUENCE [LARGE SCALE GENOMIC DNA]</scope>
    <source>
        <strain evidence="1 2">BT439</strain>
    </source>
</reference>